<gene>
    <name evidence="2" type="ORF">Asppvi_005408</name>
</gene>
<dbReference type="RefSeq" id="XP_043157266.1">
    <property type="nucleotide sequence ID" value="XM_043301331.1"/>
</dbReference>
<reference evidence="2 3" key="1">
    <citation type="submission" date="2018-10" db="EMBL/GenBank/DDBJ databases">
        <title>Pan-genome distribution and transcriptional activeness of fungal secondary metabolism genes in Aspergillus section Fumigati.</title>
        <authorList>
            <person name="Takahashi H."/>
            <person name="Umemura M."/>
            <person name="Ninomiya A."/>
            <person name="Kusuya Y."/>
            <person name="Urayama S."/>
            <person name="Shimizu M."/>
            <person name="Watanabe A."/>
            <person name="Kamei K."/>
            <person name="Yaguchi T."/>
            <person name="Hagiwara D."/>
        </authorList>
    </citation>
    <scope>NUCLEOTIDE SEQUENCE [LARGE SCALE GENOMIC DNA]</scope>
    <source>
        <strain evidence="2 3">IFM 55266</strain>
    </source>
</reference>
<feature type="compositionally biased region" description="Acidic residues" evidence="1">
    <location>
        <begin position="175"/>
        <end position="193"/>
    </location>
</feature>
<evidence type="ECO:0000256" key="1">
    <source>
        <dbReference type="SAM" id="MobiDB-lite"/>
    </source>
</evidence>
<accession>A0A9P3BEL4</accession>
<comment type="caution">
    <text evidence="2">The sequence shown here is derived from an EMBL/GenBank/DDBJ whole genome shotgun (WGS) entry which is preliminary data.</text>
</comment>
<keyword evidence="3" id="KW-1185">Reference proteome</keyword>
<organism evidence="2 3">
    <name type="scientific">Aspergillus pseudoviridinutans</name>
    <dbReference type="NCBI Taxonomy" id="1517512"/>
    <lineage>
        <taxon>Eukaryota</taxon>
        <taxon>Fungi</taxon>
        <taxon>Dikarya</taxon>
        <taxon>Ascomycota</taxon>
        <taxon>Pezizomycotina</taxon>
        <taxon>Eurotiomycetes</taxon>
        <taxon>Eurotiomycetidae</taxon>
        <taxon>Eurotiales</taxon>
        <taxon>Aspergillaceae</taxon>
        <taxon>Aspergillus</taxon>
        <taxon>Aspergillus subgen. Fumigati</taxon>
    </lineage>
</organism>
<feature type="region of interest" description="Disordered" evidence="1">
    <location>
        <begin position="168"/>
        <end position="193"/>
    </location>
</feature>
<evidence type="ECO:0000313" key="3">
    <source>
        <dbReference type="Proteomes" id="UP001043456"/>
    </source>
</evidence>
<dbReference type="GeneID" id="67004020"/>
<dbReference type="Proteomes" id="UP001043456">
    <property type="component" value="Unassembled WGS sequence"/>
</dbReference>
<dbReference type="EMBL" id="BHVY01000003">
    <property type="protein sequence ID" value="GIJ86519.1"/>
    <property type="molecule type" value="Genomic_DNA"/>
</dbReference>
<proteinExistence type="predicted"/>
<name>A0A9P3BEL4_9EURO</name>
<dbReference type="AlphaFoldDB" id="A0A9P3BEL4"/>
<sequence length="193" mass="21682">MTFVKKSEAYLQYLKLGAEGLALPPFAENAMGYLVIYPGEVYCRAPGCPKAKEAYSSLNNLKKHIQSAHSKKYTIHTTSGGAPTIEEQQEAIEWYQKLLEEEEKPELPALPLKKDGTVHIKNMKAMLKEMGVGVPCSECKKRKKNRTCCSSNSQEWCENFDYFAKEDDKGKAKEVEEESEAESEGEEESDDGN</sequence>
<dbReference type="OrthoDB" id="4471929at2759"/>
<protein>
    <submittedName>
        <fullName evidence="2">Uncharacterized protein</fullName>
    </submittedName>
</protein>
<evidence type="ECO:0000313" key="2">
    <source>
        <dbReference type="EMBL" id="GIJ86519.1"/>
    </source>
</evidence>